<evidence type="ECO:0000313" key="5">
    <source>
        <dbReference type="Proteomes" id="UP000555728"/>
    </source>
</evidence>
<dbReference type="PANTHER" id="PTHR10545:SF42">
    <property type="entry name" value="ACETYLTRANSFERASE"/>
    <property type="match status" value="1"/>
</dbReference>
<protein>
    <submittedName>
        <fullName evidence="4">GNAT superfamily N-acetyltransferase</fullName>
    </submittedName>
</protein>
<gene>
    <name evidence="4" type="ORF">GGD88_002880</name>
</gene>
<dbReference type="InterPro" id="IPR016181">
    <property type="entry name" value="Acyl_CoA_acyltransferase"/>
</dbReference>
<dbReference type="Pfam" id="PF00583">
    <property type="entry name" value="Acetyltransf_1"/>
    <property type="match status" value="1"/>
</dbReference>
<dbReference type="Gene3D" id="3.40.630.30">
    <property type="match status" value="1"/>
</dbReference>
<comment type="caution">
    <text evidence="4">The sequence shown here is derived from an EMBL/GenBank/DDBJ whole genome shotgun (WGS) entry which is preliminary data.</text>
</comment>
<evidence type="ECO:0000313" key="4">
    <source>
        <dbReference type="EMBL" id="MBB4287136.1"/>
    </source>
</evidence>
<organism evidence="4 5">
    <name type="scientific">Roseospira goensis</name>
    <dbReference type="NCBI Taxonomy" id="391922"/>
    <lineage>
        <taxon>Bacteria</taxon>
        <taxon>Pseudomonadati</taxon>
        <taxon>Pseudomonadota</taxon>
        <taxon>Alphaproteobacteria</taxon>
        <taxon>Rhodospirillales</taxon>
        <taxon>Rhodospirillaceae</taxon>
        <taxon>Roseospira</taxon>
    </lineage>
</organism>
<proteinExistence type="predicted"/>
<feature type="domain" description="N-acetyltransferase" evidence="3">
    <location>
        <begin position="9"/>
        <end position="167"/>
    </location>
</feature>
<dbReference type="InterPro" id="IPR051016">
    <property type="entry name" value="Diverse_Substrate_AcTransf"/>
</dbReference>
<evidence type="ECO:0000256" key="1">
    <source>
        <dbReference type="ARBA" id="ARBA00022679"/>
    </source>
</evidence>
<dbReference type="SUPFAM" id="SSF55729">
    <property type="entry name" value="Acyl-CoA N-acyltransferases (Nat)"/>
    <property type="match status" value="1"/>
</dbReference>
<keyword evidence="2" id="KW-0012">Acyltransferase</keyword>
<dbReference type="PANTHER" id="PTHR10545">
    <property type="entry name" value="DIAMINE N-ACETYLTRANSFERASE"/>
    <property type="match status" value="1"/>
</dbReference>
<dbReference type="InterPro" id="IPR000182">
    <property type="entry name" value="GNAT_dom"/>
</dbReference>
<dbReference type="Proteomes" id="UP000555728">
    <property type="component" value="Unassembled WGS sequence"/>
</dbReference>
<sequence>MSQPGAQALTVRFARPEDEAGWRLLWSGYCKFYSVDIPEAVTAETWRRCLDPKVPALRCLVADSQGPEGWGLVGFATLLEHLGTWSIEPVGYLEDLYVAEAQRKRGAGTALMSACAAIGRQAGWRKLYWRTQAGNVTARALYDRLGTRTDWVVYDWPLDPTGAPSRS</sequence>
<keyword evidence="1 4" id="KW-0808">Transferase</keyword>
<dbReference type="GO" id="GO:0008080">
    <property type="term" value="F:N-acetyltransferase activity"/>
    <property type="evidence" value="ECO:0007669"/>
    <property type="project" value="TreeGrafter"/>
</dbReference>
<evidence type="ECO:0000256" key="2">
    <source>
        <dbReference type="ARBA" id="ARBA00023315"/>
    </source>
</evidence>
<dbReference type="EMBL" id="JACIGI010000028">
    <property type="protein sequence ID" value="MBB4287136.1"/>
    <property type="molecule type" value="Genomic_DNA"/>
</dbReference>
<dbReference type="AlphaFoldDB" id="A0A7W6S1E3"/>
<accession>A0A7W6S1E3</accession>
<dbReference type="RefSeq" id="WP_184436593.1">
    <property type="nucleotide sequence ID" value="NZ_JACIGI010000028.1"/>
</dbReference>
<name>A0A7W6S1E3_9PROT</name>
<reference evidence="4 5" key="1">
    <citation type="submission" date="2020-08" db="EMBL/GenBank/DDBJ databases">
        <title>Genome sequencing of Purple Non-Sulfur Bacteria from various extreme environments.</title>
        <authorList>
            <person name="Mayer M."/>
        </authorList>
    </citation>
    <scope>NUCLEOTIDE SEQUENCE [LARGE SCALE GENOMIC DNA]</scope>
    <source>
        <strain evidence="4 5">JA135</strain>
    </source>
</reference>
<dbReference type="CDD" id="cd04301">
    <property type="entry name" value="NAT_SF"/>
    <property type="match status" value="1"/>
</dbReference>
<evidence type="ECO:0000259" key="3">
    <source>
        <dbReference type="PROSITE" id="PS51186"/>
    </source>
</evidence>
<dbReference type="PROSITE" id="PS51186">
    <property type="entry name" value="GNAT"/>
    <property type="match status" value="1"/>
</dbReference>
<keyword evidence="5" id="KW-1185">Reference proteome</keyword>